<dbReference type="Pfam" id="PF14099">
    <property type="entry name" value="Polysacc_lyase"/>
    <property type="match status" value="1"/>
</dbReference>
<accession>A0ABP9DZS2</accession>
<protein>
    <recommendedName>
        <fullName evidence="5">Polysaccharide lyase-like protein</fullName>
    </recommendedName>
</protein>
<evidence type="ECO:0000256" key="2">
    <source>
        <dbReference type="SAM" id="Phobius"/>
    </source>
</evidence>
<evidence type="ECO:0000313" key="3">
    <source>
        <dbReference type="EMBL" id="GAA4865128.1"/>
    </source>
</evidence>
<dbReference type="RefSeq" id="WP_274229758.1">
    <property type="nucleotide sequence ID" value="NZ_BAABHQ010000002.1"/>
</dbReference>
<feature type="region of interest" description="Disordered" evidence="1">
    <location>
        <begin position="261"/>
        <end position="290"/>
    </location>
</feature>
<keyword evidence="2" id="KW-0472">Membrane</keyword>
<organism evidence="3 4">
    <name type="scientific">Actinomycetospora straminea</name>
    <dbReference type="NCBI Taxonomy" id="663607"/>
    <lineage>
        <taxon>Bacteria</taxon>
        <taxon>Bacillati</taxon>
        <taxon>Actinomycetota</taxon>
        <taxon>Actinomycetes</taxon>
        <taxon>Pseudonocardiales</taxon>
        <taxon>Pseudonocardiaceae</taxon>
        <taxon>Actinomycetospora</taxon>
    </lineage>
</organism>
<feature type="transmembrane region" description="Helical" evidence="2">
    <location>
        <begin position="293"/>
        <end position="313"/>
    </location>
</feature>
<keyword evidence="2" id="KW-0812">Transmembrane</keyword>
<sequence>MSRPDAASSRTPRTAPRVRRAAIALLVALALAPALGLPAVAAASQPASTPTPGAGPLWALPEGGDLLSAFGRSDYNEQDGTPQQVASPDAPSRQALQFTLGGGDERTELEPKIPQQREGQVQYYSYVARLADDFPTDVNTWQVLLQWHHLGSSGSPPIALEVRGNRLMLAAEGEDLQDLGPIRPGDQVDVTMRVLFSQDPSRGAVDVWRGSDHVMRAYRPEGGTMLDEGNYLKVGLYRDDSIDEEGRLWLEDLRVGPTIESVRSPATSSTAAPVEDGTTASPTSSSSSTSDTLTWVAGGLLVLVVLGAVFSLGRRFARR</sequence>
<evidence type="ECO:0000256" key="1">
    <source>
        <dbReference type="SAM" id="MobiDB-lite"/>
    </source>
</evidence>
<dbReference type="EMBL" id="BAABHQ010000002">
    <property type="protein sequence ID" value="GAA4865128.1"/>
    <property type="molecule type" value="Genomic_DNA"/>
</dbReference>
<comment type="caution">
    <text evidence="3">The sequence shown here is derived from an EMBL/GenBank/DDBJ whole genome shotgun (WGS) entry which is preliminary data.</text>
</comment>
<feature type="region of interest" description="Disordered" evidence="1">
    <location>
        <begin position="72"/>
        <end position="96"/>
    </location>
</feature>
<evidence type="ECO:0008006" key="5">
    <source>
        <dbReference type="Google" id="ProtNLM"/>
    </source>
</evidence>
<proteinExistence type="predicted"/>
<keyword evidence="4" id="KW-1185">Reference proteome</keyword>
<keyword evidence="2" id="KW-1133">Transmembrane helix</keyword>
<evidence type="ECO:0000313" key="4">
    <source>
        <dbReference type="Proteomes" id="UP001500457"/>
    </source>
</evidence>
<dbReference type="Gene3D" id="2.60.120.200">
    <property type="match status" value="1"/>
</dbReference>
<dbReference type="InterPro" id="IPR025975">
    <property type="entry name" value="Polysacc_lyase"/>
</dbReference>
<feature type="compositionally biased region" description="Low complexity" evidence="1">
    <location>
        <begin position="278"/>
        <end position="290"/>
    </location>
</feature>
<dbReference type="Proteomes" id="UP001500457">
    <property type="component" value="Unassembled WGS sequence"/>
</dbReference>
<reference evidence="4" key="1">
    <citation type="journal article" date="2019" name="Int. J. Syst. Evol. Microbiol.">
        <title>The Global Catalogue of Microorganisms (GCM) 10K type strain sequencing project: providing services to taxonomists for standard genome sequencing and annotation.</title>
        <authorList>
            <consortium name="The Broad Institute Genomics Platform"/>
            <consortium name="The Broad Institute Genome Sequencing Center for Infectious Disease"/>
            <person name="Wu L."/>
            <person name="Ma J."/>
        </authorList>
    </citation>
    <scope>NUCLEOTIDE SEQUENCE [LARGE SCALE GENOMIC DNA]</scope>
    <source>
        <strain evidence="4">JCM 17983</strain>
    </source>
</reference>
<name>A0ABP9DZS2_9PSEU</name>
<gene>
    <name evidence="3" type="ORF">GCM10023203_11450</name>
</gene>